<reference evidence="1" key="1">
    <citation type="journal article" date="2015" name="Nature">
        <title>Complex archaea that bridge the gap between prokaryotes and eukaryotes.</title>
        <authorList>
            <person name="Spang A."/>
            <person name="Saw J.H."/>
            <person name="Jorgensen S.L."/>
            <person name="Zaremba-Niedzwiedzka K."/>
            <person name="Martijn J."/>
            <person name="Lind A.E."/>
            <person name="van Eijk R."/>
            <person name="Schleper C."/>
            <person name="Guy L."/>
            <person name="Ettema T.J."/>
        </authorList>
    </citation>
    <scope>NUCLEOTIDE SEQUENCE</scope>
</reference>
<accession>A0A0F9EKU6</accession>
<proteinExistence type="predicted"/>
<dbReference type="AlphaFoldDB" id="A0A0F9EKU6"/>
<organism evidence="1">
    <name type="scientific">marine sediment metagenome</name>
    <dbReference type="NCBI Taxonomy" id="412755"/>
    <lineage>
        <taxon>unclassified sequences</taxon>
        <taxon>metagenomes</taxon>
        <taxon>ecological metagenomes</taxon>
    </lineage>
</organism>
<name>A0A0F9EKU6_9ZZZZ</name>
<dbReference type="EMBL" id="LAZR01034359">
    <property type="protein sequence ID" value="KKL45510.1"/>
    <property type="molecule type" value="Genomic_DNA"/>
</dbReference>
<protein>
    <submittedName>
        <fullName evidence="1">Uncharacterized protein</fullName>
    </submittedName>
</protein>
<evidence type="ECO:0000313" key="1">
    <source>
        <dbReference type="EMBL" id="KKL45510.1"/>
    </source>
</evidence>
<comment type="caution">
    <text evidence="1">The sequence shown here is derived from an EMBL/GenBank/DDBJ whole genome shotgun (WGS) entry which is preliminary data.</text>
</comment>
<gene>
    <name evidence="1" type="ORF">LCGC14_2354960</name>
</gene>
<sequence>MSIFGRKKRLHAPAPMNIRAAIEVIKIITPYAERFTKSENPREILKALIDGIAADAPVDALRLVALMEHKTVEEIVEEYQDKHGLEFVATMADGLSRNNFPILVDAAWMLGMTPHRWEISDGR</sequence>